<keyword evidence="1" id="KW-1133">Transmembrane helix</keyword>
<comment type="caution">
    <text evidence="2">The sequence shown here is derived from an EMBL/GenBank/DDBJ whole genome shotgun (WGS) entry which is preliminary data.</text>
</comment>
<gene>
    <name evidence="2" type="ORF">B2J69_04990</name>
</gene>
<dbReference type="AlphaFoldDB" id="A0A1V9DNM0"/>
<dbReference type="EMBL" id="MWUE01000007">
    <property type="protein sequence ID" value="OQP35354.1"/>
    <property type="molecule type" value="Genomic_DNA"/>
</dbReference>
<keyword evidence="3" id="KW-1185">Reference proteome</keyword>
<dbReference type="Proteomes" id="UP000192769">
    <property type="component" value="Unassembled WGS sequence"/>
</dbReference>
<accession>A0A1V9DNM0</accession>
<keyword evidence="1" id="KW-0812">Transmembrane</keyword>
<feature type="transmembrane region" description="Helical" evidence="1">
    <location>
        <begin position="21"/>
        <end position="41"/>
    </location>
</feature>
<protein>
    <submittedName>
        <fullName evidence="2">Uncharacterized protein</fullName>
    </submittedName>
</protein>
<organism evidence="2 3">
    <name type="scientific">Pantoea latae</name>
    <dbReference type="NCBI Taxonomy" id="1964541"/>
    <lineage>
        <taxon>Bacteria</taxon>
        <taxon>Pseudomonadati</taxon>
        <taxon>Pseudomonadota</taxon>
        <taxon>Gammaproteobacteria</taxon>
        <taxon>Enterobacterales</taxon>
        <taxon>Erwiniaceae</taxon>
        <taxon>Pantoea</taxon>
    </lineage>
</organism>
<name>A0A1V9DNM0_9GAMM</name>
<evidence type="ECO:0000256" key="1">
    <source>
        <dbReference type="SAM" id="Phobius"/>
    </source>
</evidence>
<sequence length="75" mass="8107">MVGLRAQKGSSDRLRASCAALLCRPICLAVGVVVTSVEVLLQGESLLLHKYDGLSTHPESFQRISNLSGKRNKVK</sequence>
<reference evidence="2 3" key="1">
    <citation type="submission" date="2017-02" db="EMBL/GenBank/DDBJ databases">
        <title>Whole genome shotgun sequence of Pantoea agglomerans strain AS1 isolated from a cycad, Zamia floridana in Central Florida, USA.</title>
        <authorList>
            <person name="Lata P."/>
            <person name="Govindarajan S."/>
            <person name="Qi F."/>
            <person name="Li J.-L."/>
            <person name="Maurya S.K."/>
            <person name="Sahoo M.K."/>
        </authorList>
    </citation>
    <scope>NUCLEOTIDE SEQUENCE [LARGE SCALE GENOMIC DNA]</scope>
    <source>
        <strain evidence="2 3">AS1</strain>
    </source>
</reference>
<evidence type="ECO:0000313" key="2">
    <source>
        <dbReference type="EMBL" id="OQP35354.1"/>
    </source>
</evidence>
<keyword evidence="1" id="KW-0472">Membrane</keyword>
<proteinExistence type="predicted"/>
<evidence type="ECO:0000313" key="3">
    <source>
        <dbReference type="Proteomes" id="UP000192769"/>
    </source>
</evidence>